<dbReference type="PROSITE" id="PS51257">
    <property type="entry name" value="PROKAR_LIPOPROTEIN"/>
    <property type="match status" value="1"/>
</dbReference>
<evidence type="ECO:0000256" key="2">
    <source>
        <dbReference type="ARBA" id="ARBA00023002"/>
    </source>
</evidence>
<protein>
    <submittedName>
        <fullName evidence="4">Uncharacterized conserved protein YbjT, contains NAD(P)-binding and DUF2867 domains</fullName>
    </submittedName>
</protein>
<proteinExistence type="predicted"/>
<dbReference type="Proteomes" id="UP000243232">
    <property type="component" value="Chromosome I"/>
</dbReference>
<dbReference type="EMBL" id="LT629785">
    <property type="protein sequence ID" value="SDU09945.1"/>
    <property type="molecule type" value="Genomic_DNA"/>
</dbReference>
<dbReference type="Gene3D" id="3.40.50.720">
    <property type="entry name" value="NAD(P)-binding Rossmann-like Domain"/>
    <property type="match status" value="1"/>
</dbReference>
<dbReference type="Pfam" id="PF05368">
    <property type="entry name" value="NmrA"/>
    <property type="match status" value="1"/>
</dbReference>
<feature type="domain" description="NmrA-like" evidence="3">
    <location>
        <begin position="3"/>
        <end position="246"/>
    </location>
</feature>
<dbReference type="PANTHER" id="PTHR47706:SF9">
    <property type="entry name" value="NMRA-LIKE DOMAIN-CONTAINING PROTEIN-RELATED"/>
    <property type="match status" value="1"/>
</dbReference>
<dbReference type="OrthoDB" id="109735at2"/>
<gene>
    <name evidence="4" type="ORF">SAMN05216296_1762</name>
</gene>
<dbReference type="PANTHER" id="PTHR47706">
    <property type="entry name" value="NMRA-LIKE FAMILY PROTEIN"/>
    <property type="match status" value="1"/>
</dbReference>
<dbReference type="GO" id="GO:0016491">
    <property type="term" value="F:oxidoreductase activity"/>
    <property type="evidence" value="ECO:0007669"/>
    <property type="project" value="UniProtKB-KW"/>
</dbReference>
<reference evidence="5" key="1">
    <citation type="submission" date="2016-10" db="EMBL/GenBank/DDBJ databases">
        <authorList>
            <person name="Varghese N."/>
            <person name="Submissions S."/>
        </authorList>
    </citation>
    <scope>NUCLEOTIDE SEQUENCE [LARGE SCALE GENOMIC DNA]</scope>
    <source>
        <strain evidence="5">DSM 17875</strain>
    </source>
</reference>
<dbReference type="Gene3D" id="3.90.25.10">
    <property type="entry name" value="UDP-galactose 4-epimerase, domain 1"/>
    <property type="match status" value="1"/>
</dbReference>
<name>A0A1H2FRH5_9PSED</name>
<accession>A0A1H2FRH5</accession>
<evidence type="ECO:0000313" key="4">
    <source>
        <dbReference type="EMBL" id="SDU09945.1"/>
    </source>
</evidence>
<dbReference type="InterPro" id="IPR008030">
    <property type="entry name" value="NmrA-like"/>
</dbReference>
<evidence type="ECO:0000256" key="1">
    <source>
        <dbReference type="ARBA" id="ARBA00022857"/>
    </source>
</evidence>
<evidence type="ECO:0000259" key="3">
    <source>
        <dbReference type="Pfam" id="PF05368"/>
    </source>
</evidence>
<dbReference type="InterPro" id="IPR036291">
    <property type="entry name" value="NAD(P)-bd_dom_sf"/>
</dbReference>
<dbReference type="SUPFAM" id="SSF51735">
    <property type="entry name" value="NAD(P)-binding Rossmann-fold domains"/>
    <property type="match status" value="1"/>
</dbReference>
<organism evidence="4 5">
    <name type="scientific">Pseudomonas pohangensis</name>
    <dbReference type="NCBI Taxonomy" id="364197"/>
    <lineage>
        <taxon>Bacteria</taxon>
        <taxon>Pseudomonadati</taxon>
        <taxon>Pseudomonadota</taxon>
        <taxon>Gammaproteobacteria</taxon>
        <taxon>Pseudomonadales</taxon>
        <taxon>Pseudomonadaceae</taxon>
        <taxon>Pseudomonas</taxon>
    </lineage>
</organism>
<keyword evidence="1" id="KW-0521">NADP</keyword>
<keyword evidence="5" id="KW-1185">Reference proteome</keyword>
<sequence>MSKKTVTVYGATGSAGVACVNEFIRQGLFNVRVLARQSGQTERSSSGLTKSEAQKQAQYAEWEALGVTIQHVDVTIAEALVPALRGTDYVVSCVPLFATESQYPLIWAAKEAGVERFVPSEFGAIYEFEQFSQTDTTHRLMARQKAFIRRLIEMTGMDYTIIPAGAWIEYYMLEPVMVMGDPDTPIAWSTGADVGRIIPHVLAHPASRNAICPVAATAWCSWNELLQVREQVLGRQVARQQLSAEQWRAAYAQQGSGAIQTLLAIGVAIADTPAGMSLFGNWNKTFIPEFKGTPLDELFINTVEPFVAAMREGLIASGELPADVS</sequence>
<dbReference type="STRING" id="364197.SAMN05216296_1762"/>
<evidence type="ECO:0000313" key="5">
    <source>
        <dbReference type="Proteomes" id="UP000243232"/>
    </source>
</evidence>
<dbReference type="RefSeq" id="WP_090194257.1">
    <property type="nucleotide sequence ID" value="NZ_LT629785.1"/>
</dbReference>
<dbReference type="AlphaFoldDB" id="A0A1H2FRH5"/>
<keyword evidence="2" id="KW-0560">Oxidoreductase</keyword>
<dbReference type="InterPro" id="IPR051609">
    <property type="entry name" value="NmrA/Isoflavone_reductase-like"/>
</dbReference>